<dbReference type="InterPro" id="IPR039373">
    <property type="entry name" value="Peptidase_M28B"/>
</dbReference>
<reference evidence="1" key="1">
    <citation type="journal article" date="2023" name="G3 (Bethesda)">
        <title>Whole genome assembly and annotation of the endangered Caribbean coral Acropora cervicornis.</title>
        <authorList>
            <person name="Selwyn J.D."/>
            <person name="Vollmer S.V."/>
        </authorList>
    </citation>
    <scope>NUCLEOTIDE SEQUENCE</scope>
    <source>
        <strain evidence="1">K2</strain>
    </source>
</reference>
<dbReference type="InterPro" id="IPR046450">
    <property type="entry name" value="PA_dom_sf"/>
</dbReference>
<evidence type="ECO:0000313" key="2">
    <source>
        <dbReference type="Proteomes" id="UP001249851"/>
    </source>
</evidence>
<keyword evidence="1" id="KW-0645">Protease</keyword>
<dbReference type="EMBL" id="JARQWQ010000024">
    <property type="protein sequence ID" value="KAK2563679.1"/>
    <property type="molecule type" value="Genomic_DNA"/>
</dbReference>
<keyword evidence="1" id="KW-0378">Hydrolase</keyword>
<reference evidence="1" key="2">
    <citation type="journal article" date="2023" name="Science">
        <title>Genomic signatures of disease resistance in endangered staghorn corals.</title>
        <authorList>
            <person name="Vollmer S.V."/>
            <person name="Selwyn J.D."/>
            <person name="Despard B.A."/>
            <person name="Roesel C.L."/>
        </authorList>
    </citation>
    <scope>NUCLEOTIDE SEQUENCE</scope>
    <source>
        <strain evidence="1">K2</strain>
    </source>
</reference>
<dbReference type="Gene3D" id="3.50.30.30">
    <property type="match status" value="1"/>
</dbReference>
<name>A0AAD9QM53_ACRCE</name>
<accession>A0AAD9QM53</accession>
<evidence type="ECO:0000313" key="1">
    <source>
        <dbReference type="EMBL" id="KAK2563679.1"/>
    </source>
</evidence>
<dbReference type="Proteomes" id="UP001249851">
    <property type="component" value="Unassembled WGS sequence"/>
</dbReference>
<organism evidence="1 2">
    <name type="scientific">Acropora cervicornis</name>
    <name type="common">Staghorn coral</name>
    <dbReference type="NCBI Taxonomy" id="6130"/>
    <lineage>
        <taxon>Eukaryota</taxon>
        <taxon>Metazoa</taxon>
        <taxon>Cnidaria</taxon>
        <taxon>Anthozoa</taxon>
        <taxon>Hexacorallia</taxon>
        <taxon>Scleractinia</taxon>
        <taxon>Astrocoeniina</taxon>
        <taxon>Acroporidae</taxon>
        <taxon>Acropora</taxon>
    </lineage>
</organism>
<dbReference type="SUPFAM" id="SSF52025">
    <property type="entry name" value="PA domain"/>
    <property type="match status" value="1"/>
</dbReference>
<gene>
    <name evidence="1" type="ORF">P5673_012657</name>
</gene>
<comment type="caution">
    <text evidence="1">The sequence shown here is derived from an EMBL/GenBank/DDBJ whole genome shotgun (WGS) entry which is preliminary data.</text>
</comment>
<keyword evidence="2" id="KW-1185">Reference proteome</keyword>
<keyword evidence="1" id="KW-0121">Carboxypeptidase</keyword>
<protein>
    <submittedName>
        <fullName evidence="1">Glutamate carboxypeptidase 2</fullName>
    </submittedName>
</protein>
<dbReference type="Gene3D" id="3.40.630.10">
    <property type="entry name" value="Zn peptidases"/>
    <property type="match status" value="1"/>
</dbReference>
<dbReference type="PANTHER" id="PTHR10404:SF78">
    <property type="entry name" value="N-ACETYLATED ALPHA-LINKED ACIDIC DIPEPTIDASE 2"/>
    <property type="match status" value="1"/>
</dbReference>
<proteinExistence type="predicted"/>
<dbReference type="GO" id="GO:0004180">
    <property type="term" value="F:carboxypeptidase activity"/>
    <property type="evidence" value="ECO:0007669"/>
    <property type="project" value="UniProtKB-KW"/>
</dbReference>
<dbReference type="SUPFAM" id="SSF53187">
    <property type="entry name" value="Zn-dependent exopeptidases"/>
    <property type="match status" value="1"/>
</dbReference>
<sequence>MQAPSDGFLAPYISELPLASQFFKASSGAHAFTGNSLTRRPHIAGNKQNRKLAEYIRDKLKSYKFDRVEMVQYNVLVSMPPRDKPNVVKIVNTTDGDVVWNIAMPSVNDSLMLPAFLGYAAPGTVKDADLVYASYGNEEDFVELEK</sequence>
<dbReference type="AlphaFoldDB" id="A0AAD9QM53"/>
<dbReference type="PANTHER" id="PTHR10404">
    <property type="entry name" value="N-ACETYLATED-ALPHA-LINKED ACIDIC DIPEPTIDASE"/>
    <property type="match status" value="1"/>
</dbReference>